<sequence>MEKEKSIECPICGELMDKYIYDYNSDPEEKSNYKCPNCGHRECKLKNY</sequence>
<dbReference type="RefSeq" id="WP_002580652.1">
    <property type="nucleotide sequence ID" value="NZ_AP019716.1"/>
</dbReference>
<protein>
    <submittedName>
        <fullName evidence="1">Uncharacterized protein</fullName>
    </submittedName>
</protein>
<dbReference type="GeneID" id="92944722"/>
<name>A0A512TRF8_CLOBU</name>
<proteinExistence type="predicted"/>
<evidence type="ECO:0000313" key="2">
    <source>
        <dbReference type="Proteomes" id="UP000321089"/>
    </source>
</evidence>
<gene>
    <name evidence="1" type="ORF">CBU02nite_33480</name>
</gene>
<reference evidence="1 2" key="1">
    <citation type="submission" date="2019-07" db="EMBL/GenBank/DDBJ databases">
        <title>Whole genome shotgun sequence of Clostridium butyricum NBRC 3858.</title>
        <authorList>
            <person name="Hosoyama A."/>
            <person name="Uohara A."/>
            <person name="Ohji S."/>
            <person name="Ichikawa N."/>
        </authorList>
    </citation>
    <scope>NUCLEOTIDE SEQUENCE [LARGE SCALE GENOMIC DNA]</scope>
    <source>
        <strain evidence="1 2">NBRC 3858</strain>
    </source>
</reference>
<evidence type="ECO:0000313" key="1">
    <source>
        <dbReference type="EMBL" id="GEQ22842.1"/>
    </source>
</evidence>
<accession>A0A512TRF8</accession>
<dbReference type="AlphaFoldDB" id="A0A512TRF8"/>
<dbReference type="EMBL" id="BKBC01000062">
    <property type="protein sequence ID" value="GEQ22842.1"/>
    <property type="molecule type" value="Genomic_DNA"/>
</dbReference>
<dbReference type="Proteomes" id="UP000321089">
    <property type="component" value="Unassembled WGS sequence"/>
</dbReference>
<organism evidence="1 2">
    <name type="scientific">Clostridium butyricum</name>
    <dbReference type="NCBI Taxonomy" id="1492"/>
    <lineage>
        <taxon>Bacteria</taxon>
        <taxon>Bacillati</taxon>
        <taxon>Bacillota</taxon>
        <taxon>Clostridia</taxon>
        <taxon>Eubacteriales</taxon>
        <taxon>Clostridiaceae</taxon>
        <taxon>Clostridium</taxon>
    </lineage>
</organism>
<comment type="caution">
    <text evidence="1">The sequence shown here is derived from an EMBL/GenBank/DDBJ whole genome shotgun (WGS) entry which is preliminary data.</text>
</comment>